<dbReference type="PRINTS" id="PR00599">
    <property type="entry name" value="MAPEPTIDASE"/>
</dbReference>
<feature type="domain" description="Creatinase N-terminal" evidence="6">
    <location>
        <begin position="7"/>
        <end position="131"/>
    </location>
</feature>
<dbReference type="GO" id="GO:0006508">
    <property type="term" value="P:proteolysis"/>
    <property type="evidence" value="ECO:0007669"/>
    <property type="project" value="UniProtKB-KW"/>
</dbReference>
<dbReference type="Pfam" id="PF00557">
    <property type="entry name" value="Peptidase_M24"/>
    <property type="match status" value="1"/>
</dbReference>
<dbReference type="PROSITE" id="PS00491">
    <property type="entry name" value="PROLINE_PEPTIDASE"/>
    <property type="match status" value="1"/>
</dbReference>
<sequence>MSRFFNRIEKARELISFLKTDLLLIEDPINLYYLTGLSLSKGQLLISKNKTILIVDNRYFLNAKKNFPFDVRLSEEINFSQTILDTFKKTKTIGFEAPLTSYSHFLELKKAIKSMDKTLKPLPNVILENLRCLKEEEEIKKIKEASKLTDEGFDLAKALLKEGIKEHELVNELLTFWLSRGAEKAFNPIFAFGENSASPHHLSKDKRLKKGDLVLIDIGAKKDGYCSDMTRVLFFGEPKKKLISVYNSVLRAQEKGLSLARPKYPLRDLNQNVRDELEKDGYVKYFTHSLGHGVGLEIHECPSFSSKLALKEGMVLTIEPGVYIPGLGGVRIEDTVLVQKKGIQTLTKSSKELCIID</sequence>
<dbReference type="InterPro" id="IPR001131">
    <property type="entry name" value="Peptidase_M24B_aminopep-P_CS"/>
</dbReference>
<evidence type="ECO:0000256" key="3">
    <source>
        <dbReference type="ARBA" id="ARBA00022801"/>
    </source>
</evidence>
<keyword evidence="8" id="KW-1185">Reference proteome</keyword>
<dbReference type="EC" id="3.4.13.9" evidence="7"/>
<dbReference type="InterPro" id="IPR050659">
    <property type="entry name" value="Peptidase_M24B"/>
</dbReference>
<dbReference type="SUPFAM" id="SSF55920">
    <property type="entry name" value="Creatinase/aminopeptidase"/>
    <property type="match status" value="1"/>
</dbReference>
<keyword evidence="4" id="KW-0482">Metalloprotease</keyword>
<dbReference type="InterPro" id="IPR000587">
    <property type="entry name" value="Creatinase_N"/>
</dbReference>
<dbReference type="Pfam" id="PF01321">
    <property type="entry name" value="Creatinase_N"/>
    <property type="match status" value="1"/>
</dbReference>
<evidence type="ECO:0000256" key="2">
    <source>
        <dbReference type="ARBA" id="ARBA00022723"/>
    </source>
</evidence>
<dbReference type="Gene3D" id="3.90.230.10">
    <property type="entry name" value="Creatinase/methionine aminopeptidase superfamily"/>
    <property type="match status" value="1"/>
</dbReference>
<name>A0A090CZH9_9BACT</name>
<dbReference type="InterPro" id="IPR029149">
    <property type="entry name" value="Creatin/AminoP/Spt16_N"/>
</dbReference>
<evidence type="ECO:0000259" key="5">
    <source>
        <dbReference type="Pfam" id="PF00557"/>
    </source>
</evidence>
<evidence type="ECO:0000313" key="7">
    <source>
        <dbReference type="EMBL" id="CDR34517.1"/>
    </source>
</evidence>
<feature type="domain" description="Peptidase M24" evidence="5">
    <location>
        <begin position="141"/>
        <end position="339"/>
    </location>
</feature>
<keyword evidence="3 7" id="KW-0378">Hydrolase</keyword>
<organism evidence="7 8">
    <name type="scientific">Candidatus Criblamydia sequanensis CRIB-18</name>
    <dbReference type="NCBI Taxonomy" id="1437425"/>
    <lineage>
        <taxon>Bacteria</taxon>
        <taxon>Pseudomonadati</taxon>
        <taxon>Chlamydiota</taxon>
        <taxon>Chlamydiia</taxon>
        <taxon>Parachlamydiales</taxon>
        <taxon>Candidatus Criblamydiaceae</taxon>
        <taxon>Candidatus Criblamydia</taxon>
    </lineage>
</organism>
<dbReference type="GO" id="GO:0008235">
    <property type="term" value="F:metalloexopeptidase activity"/>
    <property type="evidence" value="ECO:0007669"/>
    <property type="project" value="UniProtKB-ARBA"/>
</dbReference>
<evidence type="ECO:0000256" key="4">
    <source>
        <dbReference type="ARBA" id="ARBA00023049"/>
    </source>
</evidence>
<keyword evidence="7" id="KW-0224">Dipeptidase</keyword>
<keyword evidence="1" id="KW-0645">Protease</keyword>
<dbReference type="RefSeq" id="WP_079978031.1">
    <property type="nucleotide sequence ID" value="NZ_CCEJ010000008.1"/>
</dbReference>
<dbReference type="CDD" id="cd01092">
    <property type="entry name" value="APP-like"/>
    <property type="match status" value="1"/>
</dbReference>
<keyword evidence="7" id="KW-0031">Aminopeptidase</keyword>
<dbReference type="SUPFAM" id="SSF53092">
    <property type="entry name" value="Creatinase/prolidase N-terminal domain"/>
    <property type="match status" value="1"/>
</dbReference>
<evidence type="ECO:0000256" key="1">
    <source>
        <dbReference type="ARBA" id="ARBA00022670"/>
    </source>
</evidence>
<dbReference type="AlphaFoldDB" id="A0A090CZH9"/>
<evidence type="ECO:0000259" key="6">
    <source>
        <dbReference type="Pfam" id="PF01321"/>
    </source>
</evidence>
<dbReference type="GO" id="GO:0004177">
    <property type="term" value="F:aminopeptidase activity"/>
    <property type="evidence" value="ECO:0007669"/>
    <property type="project" value="UniProtKB-KW"/>
</dbReference>
<protein>
    <submittedName>
        <fullName evidence="7">Aminopeptidase P</fullName>
        <ecNumber evidence="7">3.4.13.9</ecNumber>
    </submittedName>
</protein>
<dbReference type="InterPro" id="IPR036005">
    <property type="entry name" value="Creatinase/aminopeptidase-like"/>
</dbReference>
<comment type="caution">
    <text evidence="7">The sequence shown here is derived from an EMBL/GenBank/DDBJ whole genome shotgun (WGS) entry which is preliminary data.</text>
</comment>
<gene>
    <name evidence="7" type="primary">pepP</name>
    <name evidence="7" type="ORF">CSEC_1705</name>
</gene>
<dbReference type="InterPro" id="IPR000994">
    <property type="entry name" value="Pept_M24"/>
</dbReference>
<dbReference type="InterPro" id="IPR001714">
    <property type="entry name" value="Pept_M24_MAP"/>
</dbReference>
<dbReference type="STRING" id="1437425.CSEC_1705"/>
<dbReference type="eggNOG" id="COG0006">
    <property type="taxonomic scope" value="Bacteria"/>
</dbReference>
<dbReference type="GO" id="GO:0102009">
    <property type="term" value="F:proline dipeptidase activity"/>
    <property type="evidence" value="ECO:0007669"/>
    <property type="project" value="UniProtKB-EC"/>
</dbReference>
<proteinExistence type="predicted"/>
<dbReference type="Proteomes" id="UP000031552">
    <property type="component" value="Unassembled WGS sequence"/>
</dbReference>
<dbReference type="OrthoDB" id="9806388at2"/>
<dbReference type="GO" id="GO:0046872">
    <property type="term" value="F:metal ion binding"/>
    <property type="evidence" value="ECO:0007669"/>
    <property type="project" value="UniProtKB-KW"/>
</dbReference>
<dbReference type="PANTHER" id="PTHR46112">
    <property type="entry name" value="AMINOPEPTIDASE"/>
    <property type="match status" value="1"/>
</dbReference>
<keyword evidence="2" id="KW-0479">Metal-binding</keyword>
<reference evidence="7" key="2">
    <citation type="submission" date="2014-09" db="EMBL/GenBank/DDBJ databases">
        <title>Criblamydia sequanensis harbors a mega-plasmid encoding arsenite resistance.</title>
        <authorList>
            <person name="Bertelli C."/>
            <person name="Goesmann A."/>
            <person name="Greub G."/>
        </authorList>
    </citation>
    <scope>NUCLEOTIDE SEQUENCE [LARGE SCALE GENOMIC DNA]</scope>
    <source>
        <strain evidence="7">CRIB-18</strain>
    </source>
</reference>
<dbReference type="Gene3D" id="3.40.350.10">
    <property type="entry name" value="Creatinase/prolidase N-terminal domain"/>
    <property type="match status" value="1"/>
</dbReference>
<accession>A0A090CZH9</accession>
<evidence type="ECO:0000313" key="8">
    <source>
        <dbReference type="Proteomes" id="UP000031552"/>
    </source>
</evidence>
<reference evidence="7" key="1">
    <citation type="submission" date="2013-12" db="EMBL/GenBank/DDBJ databases">
        <authorList>
            <person name="Linke B."/>
        </authorList>
    </citation>
    <scope>NUCLEOTIDE SEQUENCE [LARGE SCALE GENOMIC DNA]</scope>
    <source>
        <strain evidence="7">CRIB-18</strain>
    </source>
</reference>
<dbReference type="PANTHER" id="PTHR46112:SF2">
    <property type="entry name" value="XAA-PRO AMINOPEPTIDASE P-RELATED"/>
    <property type="match status" value="1"/>
</dbReference>
<dbReference type="EMBL" id="CCEJ010000008">
    <property type="protein sequence ID" value="CDR34517.1"/>
    <property type="molecule type" value="Genomic_DNA"/>
</dbReference>